<protein>
    <submittedName>
        <fullName evidence="3">Uncharacterized protein</fullName>
    </submittedName>
</protein>
<gene>
    <name evidence="3" type="ORF">ElP_66850</name>
</gene>
<dbReference type="Proteomes" id="UP000317835">
    <property type="component" value="Chromosome"/>
</dbReference>
<feature type="region of interest" description="Disordered" evidence="1">
    <location>
        <begin position="136"/>
        <end position="183"/>
    </location>
</feature>
<dbReference type="RefSeq" id="WP_197446547.1">
    <property type="nucleotide sequence ID" value="NZ_CP036426.1"/>
</dbReference>
<dbReference type="EMBL" id="CP036426">
    <property type="protein sequence ID" value="QDV38729.1"/>
    <property type="molecule type" value="Genomic_DNA"/>
</dbReference>
<reference evidence="3 4" key="1">
    <citation type="submission" date="2019-02" db="EMBL/GenBank/DDBJ databases">
        <title>Deep-cultivation of Planctomycetes and their phenomic and genomic characterization uncovers novel biology.</title>
        <authorList>
            <person name="Wiegand S."/>
            <person name="Jogler M."/>
            <person name="Boedeker C."/>
            <person name="Pinto D."/>
            <person name="Vollmers J."/>
            <person name="Rivas-Marin E."/>
            <person name="Kohn T."/>
            <person name="Peeters S.H."/>
            <person name="Heuer A."/>
            <person name="Rast P."/>
            <person name="Oberbeckmann S."/>
            <person name="Bunk B."/>
            <person name="Jeske O."/>
            <person name="Meyerdierks A."/>
            <person name="Storesund J.E."/>
            <person name="Kallscheuer N."/>
            <person name="Luecker S."/>
            <person name="Lage O.M."/>
            <person name="Pohl T."/>
            <person name="Merkel B.J."/>
            <person name="Hornburger P."/>
            <person name="Mueller R.-W."/>
            <person name="Bruemmer F."/>
            <person name="Labrenz M."/>
            <person name="Spormann A.M."/>
            <person name="Op den Camp H."/>
            <person name="Overmann J."/>
            <person name="Amann R."/>
            <person name="Jetten M.S.M."/>
            <person name="Mascher T."/>
            <person name="Medema M.H."/>
            <person name="Devos D.P."/>
            <person name="Kaster A.-K."/>
            <person name="Ovreas L."/>
            <person name="Rohde M."/>
            <person name="Galperin M.Y."/>
            <person name="Jogler C."/>
        </authorList>
    </citation>
    <scope>NUCLEOTIDE SEQUENCE [LARGE SCALE GENOMIC DNA]</scope>
    <source>
        <strain evidence="3 4">ElP</strain>
    </source>
</reference>
<evidence type="ECO:0000313" key="3">
    <source>
        <dbReference type="EMBL" id="QDV38729.1"/>
    </source>
</evidence>
<evidence type="ECO:0000256" key="1">
    <source>
        <dbReference type="SAM" id="MobiDB-lite"/>
    </source>
</evidence>
<organism evidence="3 4">
    <name type="scientific">Tautonia plasticadhaerens</name>
    <dbReference type="NCBI Taxonomy" id="2527974"/>
    <lineage>
        <taxon>Bacteria</taxon>
        <taxon>Pseudomonadati</taxon>
        <taxon>Planctomycetota</taxon>
        <taxon>Planctomycetia</taxon>
        <taxon>Isosphaerales</taxon>
        <taxon>Isosphaeraceae</taxon>
        <taxon>Tautonia</taxon>
    </lineage>
</organism>
<dbReference type="KEGG" id="tpla:ElP_66850"/>
<dbReference type="AlphaFoldDB" id="A0A518HCZ2"/>
<proteinExistence type="predicted"/>
<keyword evidence="2" id="KW-0732">Signal</keyword>
<evidence type="ECO:0000256" key="2">
    <source>
        <dbReference type="SAM" id="SignalP"/>
    </source>
</evidence>
<name>A0A518HCZ2_9BACT</name>
<feature type="compositionally biased region" description="Acidic residues" evidence="1">
    <location>
        <begin position="159"/>
        <end position="183"/>
    </location>
</feature>
<feature type="signal peptide" evidence="2">
    <location>
        <begin position="1"/>
        <end position="21"/>
    </location>
</feature>
<accession>A0A518HCZ2</accession>
<sequence length="183" mass="19863" precursor="true">MMIAPLMVPSLLALLIGPGPAPSPIVAQDEEEASYHGTFTYVKGMRGDQEVPEENLEGRTVEIEEGELTLVGPDGTDEFVIKVTMDGEPGEDGVGKFTMEITESSAFAEAVGSKAKALGKHEGDTITVIYDYSEGAEYPDDFEPDGPTQHLFVLKKSAEEEEDDDDEDDDDDDTEEDDDDPRA</sequence>
<feature type="chain" id="PRO_5021758439" evidence="2">
    <location>
        <begin position="22"/>
        <end position="183"/>
    </location>
</feature>
<evidence type="ECO:0000313" key="4">
    <source>
        <dbReference type="Proteomes" id="UP000317835"/>
    </source>
</evidence>
<keyword evidence="4" id="KW-1185">Reference proteome</keyword>